<proteinExistence type="inferred from homology"/>
<feature type="modified residue" description="N6-carboxylysine" evidence="3">
    <location>
        <position position="144"/>
    </location>
</feature>
<gene>
    <name evidence="4" type="ORF">CSC2_12970</name>
</gene>
<dbReference type="PANTHER" id="PTHR10819:SF3">
    <property type="entry name" value="PHOSPHOTRIESTERASE-RELATED PROTEIN"/>
    <property type="match status" value="1"/>
</dbReference>
<sequence length="310" mass="35441">MIYTVTGPVDRTSMGMMMAHEHFKWESDENFASNMYFNKQYDELYNQKIAEKVLPILKALKASGCDAVVEASPPIGGQNLKLLYELSKASKVKIIPCTGTNIPKYTYLIFKEEFEKCLAKRWIEDFKEGIDTIEGVKIKPGYIKLLFDRGKISEVDEAMLRAAALASKATGLPIHCHVLEAEQMKQVMSILYEMKVPPHKFVWAHADKESNLKTILAVAQSGYWVGFDIIQEGTYADRLNLLKHAFAHGYNHQVLLSQDYDMYEESDKENGTQRYCALIKDFVPHCLQHGLTMSQLECLLIENPSRFYDF</sequence>
<name>A0ABQ1E7X0_9CLOT</name>
<dbReference type="Gene3D" id="3.20.20.140">
    <property type="entry name" value="Metal-dependent hydrolases"/>
    <property type="match status" value="1"/>
</dbReference>
<comment type="caution">
    <text evidence="4">The sequence shown here is derived from an EMBL/GenBank/DDBJ whole genome shotgun (WGS) entry which is preliminary data.</text>
</comment>
<protein>
    <submittedName>
        <fullName evidence="4">Aryldialkylphosphatase</fullName>
    </submittedName>
</protein>
<evidence type="ECO:0000256" key="1">
    <source>
        <dbReference type="ARBA" id="ARBA00022723"/>
    </source>
</evidence>
<dbReference type="RefSeq" id="WP_206868829.1">
    <property type="nucleotide sequence ID" value="NZ_BMBA01000001.1"/>
</dbReference>
<evidence type="ECO:0000256" key="3">
    <source>
        <dbReference type="PROSITE-ProRule" id="PRU00679"/>
    </source>
</evidence>
<keyword evidence="5" id="KW-1185">Reference proteome</keyword>
<comment type="similarity">
    <text evidence="3">Belongs to the metallo-dependent hydrolases superfamily. Phosphotriesterase family.</text>
</comment>
<dbReference type="PANTHER" id="PTHR10819">
    <property type="entry name" value="PHOSPHOTRIESTERASE-RELATED"/>
    <property type="match status" value="1"/>
</dbReference>
<evidence type="ECO:0000313" key="5">
    <source>
        <dbReference type="Proteomes" id="UP000663802"/>
    </source>
</evidence>
<keyword evidence="2" id="KW-0378">Hydrolase</keyword>
<evidence type="ECO:0000256" key="2">
    <source>
        <dbReference type="ARBA" id="ARBA00022801"/>
    </source>
</evidence>
<keyword evidence="1" id="KW-0479">Metal-binding</keyword>
<organism evidence="4 5">
    <name type="scientific">Clostridium zeae</name>
    <dbReference type="NCBI Taxonomy" id="2759022"/>
    <lineage>
        <taxon>Bacteria</taxon>
        <taxon>Bacillati</taxon>
        <taxon>Bacillota</taxon>
        <taxon>Clostridia</taxon>
        <taxon>Eubacteriales</taxon>
        <taxon>Clostridiaceae</taxon>
        <taxon>Clostridium</taxon>
    </lineage>
</organism>
<dbReference type="PROSITE" id="PS51347">
    <property type="entry name" value="PHOSPHOTRIESTERASE_2"/>
    <property type="match status" value="1"/>
</dbReference>
<evidence type="ECO:0000313" key="4">
    <source>
        <dbReference type="EMBL" id="GFZ30771.1"/>
    </source>
</evidence>
<reference evidence="4 5" key="1">
    <citation type="journal article" date="2021" name="Int. J. Syst. Evol. Microbiol.">
        <title>Clostridium zeae sp. nov., isolated from corn silage.</title>
        <authorList>
            <person name="Kobayashi H."/>
            <person name="Tanizawa Y."/>
            <person name="Yagura M."/>
            <person name="Sakamoto M."/>
            <person name="Ohkuma M."/>
            <person name="Tohno M."/>
        </authorList>
    </citation>
    <scope>NUCLEOTIDE SEQUENCE [LARGE SCALE GENOMIC DNA]</scope>
    <source>
        <strain evidence="4 5">CSC2</strain>
    </source>
</reference>
<dbReference type="Pfam" id="PF02126">
    <property type="entry name" value="PTE"/>
    <property type="match status" value="1"/>
</dbReference>
<accession>A0ABQ1E7X0</accession>
<dbReference type="InterPro" id="IPR001559">
    <property type="entry name" value="Phosphotriesterase"/>
</dbReference>
<dbReference type="EMBL" id="BMBA01000001">
    <property type="protein sequence ID" value="GFZ30771.1"/>
    <property type="molecule type" value="Genomic_DNA"/>
</dbReference>
<dbReference type="Proteomes" id="UP000663802">
    <property type="component" value="Unassembled WGS sequence"/>
</dbReference>
<dbReference type="InterPro" id="IPR032466">
    <property type="entry name" value="Metal_Hydrolase"/>
</dbReference>
<dbReference type="SUPFAM" id="SSF51556">
    <property type="entry name" value="Metallo-dependent hydrolases"/>
    <property type="match status" value="1"/>
</dbReference>